<reference evidence="2 3" key="1">
    <citation type="journal article" date="2014" name="Nature">
        <title>An environmental bacterial taxon with a large and distinct metabolic repertoire.</title>
        <authorList>
            <person name="Wilson M.C."/>
            <person name="Mori T."/>
            <person name="Ruckert C."/>
            <person name="Uria A.R."/>
            <person name="Helf M.J."/>
            <person name="Takada K."/>
            <person name="Gernert C."/>
            <person name="Steffens U.A."/>
            <person name="Heycke N."/>
            <person name="Schmitt S."/>
            <person name="Rinke C."/>
            <person name="Helfrich E.J."/>
            <person name="Brachmann A.O."/>
            <person name="Gurgui C."/>
            <person name="Wakimoto T."/>
            <person name="Kracht M."/>
            <person name="Crusemann M."/>
            <person name="Hentschel U."/>
            <person name="Abe I."/>
            <person name="Matsunaga S."/>
            <person name="Kalinowski J."/>
            <person name="Takeyama H."/>
            <person name="Piel J."/>
        </authorList>
    </citation>
    <scope>NUCLEOTIDE SEQUENCE [LARGE SCALE GENOMIC DNA]</scope>
    <source>
        <strain evidence="3">TSY1</strain>
    </source>
</reference>
<accession>W4L8Y7</accession>
<dbReference type="EMBL" id="AZHW01001059">
    <property type="protein sequence ID" value="ETW94497.1"/>
    <property type="molecule type" value="Genomic_DNA"/>
</dbReference>
<dbReference type="HOGENOM" id="CLU_076038_1_0_7"/>
<keyword evidence="1" id="KW-0732">Signal</keyword>
<dbReference type="Proteomes" id="UP000019141">
    <property type="component" value="Unassembled WGS sequence"/>
</dbReference>
<dbReference type="SUPFAM" id="SSF53254">
    <property type="entry name" value="Phosphoglycerate mutase-like"/>
    <property type="match status" value="1"/>
</dbReference>
<dbReference type="PATRIC" id="fig|1429438.4.peg.6521"/>
<protein>
    <recommendedName>
        <fullName evidence="4">Phosphoglycerate mutase</fullName>
    </recommendedName>
</protein>
<evidence type="ECO:0008006" key="4">
    <source>
        <dbReference type="Google" id="ProtNLM"/>
    </source>
</evidence>
<comment type="caution">
    <text evidence="2">The sequence shown here is derived from an EMBL/GenBank/DDBJ whole genome shotgun (WGS) entry which is preliminary data.</text>
</comment>
<feature type="signal peptide" evidence="1">
    <location>
        <begin position="1"/>
        <end position="24"/>
    </location>
</feature>
<dbReference type="Gene3D" id="3.40.50.1240">
    <property type="entry name" value="Phosphoglycerate mutase-like"/>
    <property type="match status" value="1"/>
</dbReference>
<dbReference type="CDD" id="cd07067">
    <property type="entry name" value="HP_PGM_like"/>
    <property type="match status" value="1"/>
</dbReference>
<name>W4L8Y7_ENTF1</name>
<dbReference type="InterPro" id="IPR029033">
    <property type="entry name" value="His_PPase_superfam"/>
</dbReference>
<sequence>MCKWVLFPFVLVLTLICLQGASSAESDPAAMWSRLSQGGVAVLLRHALAPGYSDPSGFKLDDCTTQRNLSDTGRQQARDIGAAFRQHRITIDHVYTSQWCRCRETADLLGLGPVTPQPFLNSFFEQREREKQQTEALSRFLQTTQITNVMVLVTHQVNISALTGVYPLSGEAVIVDMENGGKLRVLGTIPFEH</sequence>
<evidence type="ECO:0000313" key="2">
    <source>
        <dbReference type="EMBL" id="ETW94497.1"/>
    </source>
</evidence>
<feature type="chain" id="PRO_5004844459" description="Phosphoglycerate mutase" evidence="1">
    <location>
        <begin position="25"/>
        <end position="193"/>
    </location>
</feature>
<dbReference type="Pfam" id="PF00300">
    <property type="entry name" value="His_Phos_1"/>
    <property type="match status" value="1"/>
</dbReference>
<gene>
    <name evidence="2" type="ORF">ETSY1_34635</name>
</gene>
<dbReference type="InterPro" id="IPR013078">
    <property type="entry name" value="His_Pase_superF_clade-1"/>
</dbReference>
<dbReference type="AlphaFoldDB" id="W4L8Y7"/>
<evidence type="ECO:0000256" key="1">
    <source>
        <dbReference type="SAM" id="SignalP"/>
    </source>
</evidence>
<proteinExistence type="predicted"/>
<evidence type="ECO:0000313" key="3">
    <source>
        <dbReference type="Proteomes" id="UP000019141"/>
    </source>
</evidence>
<keyword evidence="3" id="KW-1185">Reference proteome</keyword>
<organism evidence="2 3">
    <name type="scientific">Entotheonella factor</name>
    <dbReference type="NCBI Taxonomy" id="1429438"/>
    <lineage>
        <taxon>Bacteria</taxon>
        <taxon>Pseudomonadati</taxon>
        <taxon>Nitrospinota/Tectimicrobiota group</taxon>
        <taxon>Candidatus Tectimicrobiota</taxon>
        <taxon>Candidatus Entotheonellia</taxon>
        <taxon>Candidatus Entotheonellales</taxon>
        <taxon>Candidatus Entotheonellaceae</taxon>
        <taxon>Candidatus Entotheonella</taxon>
    </lineage>
</organism>